<dbReference type="InterPro" id="IPR036891">
    <property type="entry name" value="Signal_recog_part_SRP54_M_sf"/>
</dbReference>
<dbReference type="GO" id="GO:0005525">
    <property type="term" value="F:GTP binding"/>
    <property type="evidence" value="ECO:0007669"/>
    <property type="project" value="UniProtKB-KW"/>
</dbReference>
<dbReference type="GO" id="GO:0008312">
    <property type="term" value="F:7S RNA binding"/>
    <property type="evidence" value="ECO:0007669"/>
    <property type="project" value="InterPro"/>
</dbReference>
<gene>
    <name evidence="4" type="ORF">S06H3_17100</name>
</gene>
<protein>
    <recommendedName>
        <fullName evidence="3">SRP54-type proteins GTP-binding domain-containing protein</fullName>
    </recommendedName>
</protein>
<dbReference type="Pfam" id="PF00448">
    <property type="entry name" value="SRP54"/>
    <property type="match status" value="1"/>
</dbReference>
<dbReference type="CDD" id="cd18539">
    <property type="entry name" value="SRP_G"/>
    <property type="match status" value="1"/>
</dbReference>
<feature type="non-terminal residue" evidence="4">
    <location>
        <position position="349"/>
    </location>
</feature>
<dbReference type="SMART" id="SM00963">
    <property type="entry name" value="SRP54_N"/>
    <property type="match status" value="1"/>
</dbReference>
<evidence type="ECO:0000256" key="2">
    <source>
        <dbReference type="ARBA" id="ARBA00023134"/>
    </source>
</evidence>
<dbReference type="Gene3D" id="1.20.120.140">
    <property type="entry name" value="Signal recognition particle SRP54, nucleotide-binding domain"/>
    <property type="match status" value="1"/>
</dbReference>
<evidence type="ECO:0000259" key="3">
    <source>
        <dbReference type="PROSITE" id="PS00300"/>
    </source>
</evidence>
<comment type="caution">
    <text evidence="4">The sequence shown here is derived from an EMBL/GenBank/DDBJ whole genome shotgun (WGS) entry which is preliminary data.</text>
</comment>
<evidence type="ECO:0000313" key="4">
    <source>
        <dbReference type="EMBL" id="GAI04645.1"/>
    </source>
</evidence>
<dbReference type="SMART" id="SM00382">
    <property type="entry name" value="AAA"/>
    <property type="match status" value="1"/>
</dbReference>
<feature type="domain" description="SRP54-type proteins GTP-binding" evidence="3">
    <location>
        <begin position="249"/>
        <end position="262"/>
    </location>
</feature>
<dbReference type="PANTHER" id="PTHR11564:SF5">
    <property type="entry name" value="SIGNAL RECOGNITION PARTICLE SUBUNIT SRP54"/>
    <property type="match status" value="1"/>
</dbReference>
<keyword evidence="1" id="KW-0547">Nucleotide-binding</keyword>
<evidence type="ECO:0000256" key="1">
    <source>
        <dbReference type="ARBA" id="ARBA00022741"/>
    </source>
</evidence>
<accession>X1LQI0</accession>
<sequence>VLNEESVEESLREIRRVLLEADVNYRLVQDFLGSVKEKATGKEVIKSVSPGQMMVKIVYDELVEMLGGSSKPLSLLPGQLTVIMLCGLQGSGKTTTAGKIARRFKNDGRKPMLVAADIYRPAAAEQLETLAGQLDLPAFSSPDTEKGVAGIIKDALIEANSRGLDTVLIDTAGRLQIDRVMMDELIQIKKAVNPQEILLVVDGMTGQEAVNIAESFHRELDLTGLVLTKLDGDARGGAALSIYGVTKVPIKLIGVGEGLDALEVFHPDRMVSRLLQMGDIVSLVERAEERMDTEEAGRLEKKMLSQGDMDLEDFLSSISQMQKVGSMESLLRMIPGVSGKILKTLNLDP</sequence>
<dbReference type="InterPro" id="IPR042101">
    <property type="entry name" value="SRP54_N_sf"/>
</dbReference>
<dbReference type="InterPro" id="IPR000897">
    <property type="entry name" value="SRP54_GTPase_dom"/>
</dbReference>
<dbReference type="InterPro" id="IPR027417">
    <property type="entry name" value="P-loop_NTPase"/>
</dbReference>
<dbReference type="SUPFAM" id="SSF52540">
    <property type="entry name" value="P-loop containing nucleoside triphosphate hydrolases"/>
    <property type="match status" value="1"/>
</dbReference>
<dbReference type="EMBL" id="BARV01008516">
    <property type="protein sequence ID" value="GAI04645.1"/>
    <property type="molecule type" value="Genomic_DNA"/>
</dbReference>
<name>X1LQI0_9ZZZZ</name>
<feature type="non-terminal residue" evidence="4">
    <location>
        <position position="1"/>
    </location>
</feature>
<dbReference type="InterPro" id="IPR013822">
    <property type="entry name" value="Signal_recog_particl_SRP54_hlx"/>
</dbReference>
<dbReference type="GO" id="GO:0006614">
    <property type="term" value="P:SRP-dependent cotranslational protein targeting to membrane"/>
    <property type="evidence" value="ECO:0007669"/>
    <property type="project" value="InterPro"/>
</dbReference>
<dbReference type="Gene3D" id="3.40.50.300">
    <property type="entry name" value="P-loop containing nucleotide triphosphate hydrolases"/>
    <property type="match status" value="1"/>
</dbReference>
<dbReference type="GO" id="GO:0003924">
    <property type="term" value="F:GTPase activity"/>
    <property type="evidence" value="ECO:0007669"/>
    <property type="project" value="InterPro"/>
</dbReference>
<dbReference type="Gene3D" id="1.10.260.30">
    <property type="entry name" value="Signal recognition particle, SRP54 subunit, M-domain"/>
    <property type="match status" value="1"/>
</dbReference>
<dbReference type="InterPro" id="IPR003593">
    <property type="entry name" value="AAA+_ATPase"/>
</dbReference>
<dbReference type="PANTHER" id="PTHR11564">
    <property type="entry name" value="SIGNAL RECOGNITION PARTICLE 54K PROTEIN SRP54"/>
    <property type="match status" value="1"/>
</dbReference>
<dbReference type="PROSITE" id="PS00300">
    <property type="entry name" value="SRP54"/>
    <property type="match status" value="1"/>
</dbReference>
<keyword evidence="2" id="KW-0342">GTP-binding</keyword>
<dbReference type="Pfam" id="PF02881">
    <property type="entry name" value="SRP54_N"/>
    <property type="match status" value="1"/>
</dbReference>
<dbReference type="SMART" id="SM00962">
    <property type="entry name" value="SRP54"/>
    <property type="match status" value="1"/>
</dbReference>
<dbReference type="GO" id="GO:0048500">
    <property type="term" value="C:signal recognition particle"/>
    <property type="evidence" value="ECO:0007669"/>
    <property type="project" value="InterPro"/>
</dbReference>
<dbReference type="InterPro" id="IPR022941">
    <property type="entry name" value="SRP54"/>
</dbReference>
<dbReference type="AlphaFoldDB" id="X1LQI0"/>
<proteinExistence type="predicted"/>
<organism evidence="4">
    <name type="scientific">marine sediment metagenome</name>
    <dbReference type="NCBI Taxonomy" id="412755"/>
    <lineage>
        <taxon>unclassified sequences</taxon>
        <taxon>metagenomes</taxon>
        <taxon>ecological metagenomes</taxon>
    </lineage>
</organism>
<reference evidence="4" key="1">
    <citation type="journal article" date="2014" name="Front. Microbiol.">
        <title>High frequency of phylogenetically diverse reductive dehalogenase-homologous genes in deep subseafloor sedimentary metagenomes.</title>
        <authorList>
            <person name="Kawai M."/>
            <person name="Futagami T."/>
            <person name="Toyoda A."/>
            <person name="Takaki Y."/>
            <person name="Nishi S."/>
            <person name="Hori S."/>
            <person name="Arai W."/>
            <person name="Tsubouchi T."/>
            <person name="Morono Y."/>
            <person name="Uchiyama I."/>
            <person name="Ito T."/>
            <person name="Fujiyama A."/>
            <person name="Inagaki F."/>
            <person name="Takami H."/>
        </authorList>
    </citation>
    <scope>NUCLEOTIDE SEQUENCE</scope>
    <source>
        <strain evidence="4">Expedition CK06-06</strain>
    </source>
</reference>